<dbReference type="GO" id="GO:0019678">
    <property type="term" value="P:propionate metabolic process, methylmalonyl pathway"/>
    <property type="evidence" value="ECO:0007669"/>
    <property type="project" value="TreeGrafter"/>
</dbReference>
<gene>
    <name evidence="7" type="ORF">MF646_13615</name>
</gene>
<dbReference type="InterPro" id="IPR006099">
    <property type="entry name" value="MeMalonylCoA_mutase_a/b_cat"/>
</dbReference>
<dbReference type="CDD" id="cd03677">
    <property type="entry name" value="MM_CoA_mutase_beta"/>
    <property type="match status" value="1"/>
</dbReference>
<feature type="domain" description="Methylmalonyl-CoA mutase alpha/beta chain catalytic" evidence="6">
    <location>
        <begin position="48"/>
        <end position="508"/>
    </location>
</feature>
<dbReference type="InterPro" id="IPR016176">
    <property type="entry name" value="Cbl-dep_enz_cat"/>
</dbReference>
<dbReference type="GO" id="GO:0046872">
    <property type="term" value="F:metal ion binding"/>
    <property type="evidence" value="ECO:0007669"/>
    <property type="project" value="InterPro"/>
</dbReference>
<evidence type="ECO:0000256" key="5">
    <source>
        <dbReference type="ARBA" id="ARBA00023285"/>
    </source>
</evidence>
<keyword evidence="4" id="KW-0413">Isomerase</keyword>
<reference evidence="7" key="1">
    <citation type="submission" date="2022-02" db="EMBL/GenBank/DDBJ databases">
        <title>Halalkalibacter sp. nov. isolated from Lonar Lake, India.</title>
        <authorList>
            <person name="Joshi A."/>
            <person name="Thite S."/>
            <person name="Lodha T."/>
        </authorList>
    </citation>
    <scope>NUCLEOTIDE SEQUENCE</scope>
    <source>
        <strain evidence="7">MEB205</strain>
    </source>
</reference>
<comment type="cofactor">
    <cofactor evidence="1">
        <name>adenosylcob(III)alamin</name>
        <dbReference type="ChEBI" id="CHEBI:18408"/>
    </cofactor>
</comment>
<evidence type="ECO:0000259" key="6">
    <source>
        <dbReference type="Pfam" id="PF01642"/>
    </source>
</evidence>
<dbReference type="GO" id="GO:0031419">
    <property type="term" value="F:cobalamin binding"/>
    <property type="evidence" value="ECO:0007669"/>
    <property type="project" value="UniProtKB-KW"/>
</dbReference>
<evidence type="ECO:0000313" key="8">
    <source>
        <dbReference type="Proteomes" id="UP001139150"/>
    </source>
</evidence>
<comment type="caution">
    <text evidence="7">The sequence shown here is derived from an EMBL/GenBank/DDBJ whole genome shotgun (WGS) entry which is preliminary data.</text>
</comment>
<dbReference type="Gene3D" id="3.40.50.280">
    <property type="entry name" value="Cobalamin-binding domain"/>
    <property type="match status" value="1"/>
</dbReference>
<dbReference type="PANTHER" id="PTHR48101">
    <property type="entry name" value="METHYLMALONYL-COA MUTASE, MITOCHONDRIAL-RELATED"/>
    <property type="match status" value="1"/>
</dbReference>
<comment type="similarity">
    <text evidence="2">Belongs to the methylmalonyl-CoA mutase family.</text>
</comment>
<evidence type="ECO:0000313" key="7">
    <source>
        <dbReference type="EMBL" id="MCL7748161.1"/>
    </source>
</evidence>
<dbReference type="GO" id="GO:0005737">
    <property type="term" value="C:cytoplasm"/>
    <property type="evidence" value="ECO:0007669"/>
    <property type="project" value="TreeGrafter"/>
</dbReference>
<keyword evidence="5" id="KW-0170">Cobalt</keyword>
<evidence type="ECO:0000256" key="2">
    <source>
        <dbReference type="ARBA" id="ARBA00008465"/>
    </source>
</evidence>
<dbReference type="GO" id="GO:0004494">
    <property type="term" value="F:methylmalonyl-CoA mutase activity"/>
    <property type="evidence" value="ECO:0007669"/>
    <property type="project" value="UniProtKB-EC"/>
</dbReference>
<keyword evidence="3" id="KW-0846">Cobalamin</keyword>
<sequence>MKPKWQPNMMDMTFNEFPIPTYEQWRKVAEKSLKGKSFEDTLQTKLLDDIVLEPMYQIKDLVACKTLVDQPGVFPYVRGITTEPTRMAISQELGAATPTLLHERIKQDFTKGQNVAHILISNEMKNGGKSNRQEPFSTVPLYDLKDVQIAFQGIDFSEFPFHIDAGIVSVPLLAAINHVTNRLTGTIASDPLHQLAKEGRMYYSLERSYDLMAWAVKWAIANHPDLRTVLAQSHVFHNGGASPALELACTLSMGVEYIEALMKRGVSATEAGQSITFSFSIGKDFFSEIAKVRAARALWAVIMAEFGAEEPGQKMVIHARTSSFTKTKEDMYVNLLRGTSEAFAAAVAGVDSVSVSPIDELVQEPTEFSRRIARNTSLILQDEAYIGATVDPAGGSWFVEHLTEQIAKKAWGIFQELEREGGMYASLESGLVQTKIGLCWEKQMESVKDRRQTIIGINQYVNGSEKKPPKQRPKKAERKAYFDAIKEKDKQMIQEKPKTIAEVENLVQQNIPFHQIHHQLKSPCQPVEVERILQRRLAEPYELLRTRSNQIKVTIGEIPVVYLVRLGSVASHKTRVDFIEELFRCGGFQVEVSSPTETSEEAINLAKQHKLVVLCGSDESYEKVALSIIKGIKEKTEAVYIAGCQKEPFMKQLMDAGTVGAIHNKTNAYQLLFDLQQRIGGSKL</sequence>
<dbReference type="Gene3D" id="3.20.20.240">
    <property type="entry name" value="Methylmalonyl-CoA mutase"/>
    <property type="match status" value="1"/>
</dbReference>
<organism evidence="7 8">
    <name type="scientific">Halalkalibacter alkaliphilus</name>
    <dbReference type="NCBI Taxonomy" id="2917993"/>
    <lineage>
        <taxon>Bacteria</taxon>
        <taxon>Bacillati</taxon>
        <taxon>Bacillota</taxon>
        <taxon>Bacilli</taxon>
        <taxon>Bacillales</taxon>
        <taxon>Bacillaceae</taxon>
        <taxon>Halalkalibacter</taxon>
    </lineage>
</organism>
<dbReference type="AlphaFoldDB" id="A0A9X2I4P1"/>
<dbReference type="SUPFAM" id="SSF51703">
    <property type="entry name" value="Cobalamin (vitamin B12)-dependent enzymes"/>
    <property type="match status" value="1"/>
</dbReference>
<proteinExistence type="inferred from homology"/>
<dbReference type="Proteomes" id="UP001139150">
    <property type="component" value="Unassembled WGS sequence"/>
</dbReference>
<dbReference type="PANTHER" id="PTHR48101:SF4">
    <property type="entry name" value="METHYLMALONYL-COA MUTASE, MITOCHONDRIAL"/>
    <property type="match status" value="1"/>
</dbReference>
<dbReference type="SUPFAM" id="SSF52242">
    <property type="entry name" value="Cobalamin (vitamin B12)-binding domain"/>
    <property type="match status" value="1"/>
</dbReference>
<dbReference type="Pfam" id="PF01642">
    <property type="entry name" value="MM_CoA_mutase"/>
    <property type="match status" value="1"/>
</dbReference>
<name>A0A9X2I4P1_9BACI</name>
<dbReference type="InterPro" id="IPR036724">
    <property type="entry name" value="Cobalamin-bd_sf"/>
</dbReference>
<dbReference type="EMBL" id="JAKRYL010000013">
    <property type="protein sequence ID" value="MCL7748161.1"/>
    <property type="molecule type" value="Genomic_DNA"/>
</dbReference>
<protein>
    <submittedName>
        <fullName evidence="7">Methylmalonyl-CoA mutase subunit beta</fullName>
    </submittedName>
</protein>
<accession>A0A9X2I4P1</accession>
<dbReference type="RefSeq" id="WP_250097053.1">
    <property type="nucleotide sequence ID" value="NZ_JAKRYL010000013.1"/>
</dbReference>
<evidence type="ECO:0000256" key="4">
    <source>
        <dbReference type="ARBA" id="ARBA00023235"/>
    </source>
</evidence>
<evidence type="ECO:0000256" key="1">
    <source>
        <dbReference type="ARBA" id="ARBA00001922"/>
    </source>
</evidence>
<evidence type="ECO:0000256" key="3">
    <source>
        <dbReference type="ARBA" id="ARBA00022628"/>
    </source>
</evidence>
<keyword evidence="8" id="KW-1185">Reference proteome</keyword>